<dbReference type="EMBL" id="VLLI01000002">
    <property type="protein sequence ID" value="TWJ03270.1"/>
    <property type="molecule type" value="Genomic_DNA"/>
</dbReference>
<dbReference type="RefSeq" id="WP_262713255.1">
    <property type="nucleotide sequence ID" value="NZ_VLLI01000002.1"/>
</dbReference>
<dbReference type="InterPro" id="IPR014729">
    <property type="entry name" value="Rossmann-like_a/b/a_fold"/>
</dbReference>
<dbReference type="SUPFAM" id="SSF52374">
    <property type="entry name" value="Nucleotidylyl transferase"/>
    <property type="match status" value="1"/>
</dbReference>
<sequence>MTPMMELSATFIRQSIAKKKNVQYFVPDVVLEFIENKNLYR</sequence>
<evidence type="ECO:0000313" key="1">
    <source>
        <dbReference type="EMBL" id="TWJ03270.1"/>
    </source>
</evidence>
<protein>
    <submittedName>
        <fullName evidence="1">Nicotinate-nucleotide adenylyltransferase</fullName>
    </submittedName>
</protein>
<accession>A0A562UBT9</accession>
<name>A0A562UBT9_9SPHI</name>
<gene>
    <name evidence="1" type="ORF">JN11_00807</name>
</gene>
<dbReference type="GO" id="GO:0016779">
    <property type="term" value="F:nucleotidyltransferase activity"/>
    <property type="evidence" value="ECO:0007669"/>
    <property type="project" value="UniProtKB-KW"/>
</dbReference>
<dbReference type="Gene3D" id="3.40.50.620">
    <property type="entry name" value="HUPs"/>
    <property type="match status" value="1"/>
</dbReference>
<proteinExistence type="predicted"/>
<organism evidence="1 2">
    <name type="scientific">Mucilaginibacter frigoritolerans</name>
    <dbReference type="NCBI Taxonomy" id="652788"/>
    <lineage>
        <taxon>Bacteria</taxon>
        <taxon>Pseudomonadati</taxon>
        <taxon>Bacteroidota</taxon>
        <taxon>Sphingobacteriia</taxon>
        <taxon>Sphingobacteriales</taxon>
        <taxon>Sphingobacteriaceae</taxon>
        <taxon>Mucilaginibacter</taxon>
    </lineage>
</organism>
<keyword evidence="1" id="KW-0808">Transferase</keyword>
<evidence type="ECO:0000313" key="2">
    <source>
        <dbReference type="Proteomes" id="UP000317010"/>
    </source>
</evidence>
<dbReference type="AlphaFoldDB" id="A0A562UBT9"/>
<keyword evidence="1" id="KW-0548">Nucleotidyltransferase</keyword>
<dbReference type="Proteomes" id="UP000317010">
    <property type="component" value="Unassembled WGS sequence"/>
</dbReference>
<reference evidence="1 2" key="1">
    <citation type="submission" date="2019-07" db="EMBL/GenBank/DDBJ databases">
        <title>Genomic Encyclopedia of Archaeal and Bacterial Type Strains, Phase II (KMG-II): from individual species to whole genera.</title>
        <authorList>
            <person name="Goeker M."/>
        </authorList>
    </citation>
    <scope>NUCLEOTIDE SEQUENCE [LARGE SCALE GENOMIC DNA]</scope>
    <source>
        <strain evidence="1 2">ATCC BAA-1854</strain>
    </source>
</reference>
<comment type="caution">
    <text evidence="1">The sequence shown here is derived from an EMBL/GenBank/DDBJ whole genome shotgun (WGS) entry which is preliminary data.</text>
</comment>
<keyword evidence="2" id="KW-1185">Reference proteome</keyword>